<evidence type="ECO:0000256" key="1">
    <source>
        <dbReference type="SAM" id="Phobius"/>
    </source>
</evidence>
<protein>
    <recommendedName>
        <fullName evidence="2">Sphingomyelin synthase-like domain-containing protein</fullName>
    </recommendedName>
</protein>
<dbReference type="Proteomes" id="UP000178935">
    <property type="component" value="Unassembled WGS sequence"/>
</dbReference>
<keyword evidence="1" id="KW-1133">Transmembrane helix</keyword>
<proteinExistence type="predicted"/>
<gene>
    <name evidence="3" type="ORF">A2561_02325</name>
</gene>
<evidence type="ECO:0000259" key="2">
    <source>
        <dbReference type="Pfam" id="PF14360"/>
    </source>
</evidence>
<feature type="transmembrane region" description="Helical" evidence="1">
    <location>
        <begin position="161"/>
        <end position="181"/>
    </location>
</feature>
<feature type="domain" description="Sphingomyelin synthase-like" evidence="2">
    <location>
        <begin position="136"/>
        <end position="197"/>
    </location>
</feature>
<dbReference type="InterPro" id="IPR025749">
    <property type="entry name" value="Sphingomyelin_synth-like_dom"/>
</dbReference>
<reference evidence="3 4" key="1">
    <citation type="journal article" date="2016" name="Nat. Commun.">
        <title>Thousands of microbial genomes shed light on interconnected biogeochemical processes in an aquifer system.</title>
        <authorList>
            <person name="Anantharaman K."/>
            <person name="Brown C.T."/>
            <person name="Hug L.A."/>
            <person name="Sharon I."/>
            <person name="Castelle C.J."/>
            <person name="Probst A.J."/>
            <person name="Thomas B.C."/>
            <person name="Singh A."/>
            <person name="Wilkins M.J."/>
            <person name="Karaoz U."/>
            <person name="Brodie E.L."/>
            <person name="Williams K.H."/>
            <person name="Hubbard S.S."/>
            <person name="Banfield J.F."/>
        </authorList>
    </citation>
    <scope>NUCLEOTIDE SEQUENCE [LARGE SCALE GENOMIC DNA]</scope>
</reference>
<evidence type="ECO:0000313" key="4">
    <source>
        <dbReference type="Proteomes" id="UP000178935"/>
    </source>
</evidence>
<feature type="transmembrane region" description="Helical" evidence="1">
    <location>
        <begin position="62"/>
        <end position="80"/>
    </location>
</feature>
<sequence>MYRIHKDFWTKSNFYNFLNSTLFFVLAVIIKGYADNYVDSSTGTPVGDIILDNIPTLNVDEFVVLGTLIFIIISLILFILKPKFIFFGIKTLALFIIIRAFFISLTHLGVNFHQVILDESTFGYSIYNYLFSSKSDFFFSGHAGIPFLFALIFYKEKKLRYFLFFCSAFLGIIMLLGHLHYSIDVFAAPFMTYAIYKIAEKLFYKDLKLINLS</sequence>
<feature type="transmembrane region" description="Helical" evidence="1">
    <location>
        <begin position="12"/>
        <end position="34"/>
    </location>
</feature>
<evidence type="ECO:0000313" key="3">
    <source>
        <dbReference type="EMBL" id="OGZ88670.1"/>
    </source>
</evidence>
<dbReference type="AlphaFoldDB" id="A0A1G2JQV9"/>
<feature type="transmembrane region" description="Helical" evidence="1">
    <location>
        <begin position="137"/>
        <end position="154"/>
    </location>
</feature>
<keyword evidence="1" id="KW-0472">Membrane</keyword>
<dbReference type="Pfam" id="PF14360">
    <property type="entry name" value="PAP2_C"/>
    <property type="match status" value="1"/>
</dbReference>
<organism evidence="3 4">
    <name type="scientific">Candidatus Staskawiczbacteria bacterium RIFOXYD1_FULL_32_13</name>
    <dbReference type="NCBI Taxonomy" id="1802234"/>
    <lineage>
        <taxon>Bacteria</taxon>
        <taxon>Candidatus Staskawicziibacteriota</taxon>
    </lineage>
</organism>
<dbReference type="EMBL" id="MHPU01000018">
    <property type="protein sequence ID" value="OGZ88670.1"/>
    <property type="molecule type" value="Genomic_DNA"/>
</dbReference>
<keyword evidence="1" id="KW-0812">Transmembrane</keyword>
<comment type="caution">
    <text evidence="3">The sequence shown here is derived from an EMBL/GenBank/DDBJ whole genome shotgun (WGS) entry which is preliminary data.</text>
</comment>
<feature type="transmembrane region" description="Helical" evidence="1">
    <location>
        <begin position="92"/>
        <end position="117"/>
    </location>
</feature>
<accession>A0A1G2JQV9</accession>
<name>A0A1G2JQV9_9BACT</name>